<comment type="subcellular location">
    <subcellularLocation>
        <location evidence="1">Cell membrane</location>
        <topology evidence="1">Multi-pass membrane protein</topology>
    </subcellularLocation>
</comment>
<evidence type="ECO:0000256" key="6">
    <source>
        <dbReference type="ARBA" id="ARBA00023136"/>
    </source>
</evidence>
<dbReference type="RefSeq" id="WP_131565654.1">
    <property type="nucleotide sequence ID" value="NZ_JAINFK010000001.1"/>
</dbReference>
<evidence type="ECO:0000256" key="5">
    <source>
        <dbReference type="ARBA" id="ARBA00022989"/>
    </source>
</evidence>
<feature type="transmembrane region" description="Helical" evidence="7">
    <location>
        <begin position="6"/>
        <end position="27"/>
    </location>
</feature>
<feature type="transmembrane region" description="Helical" evidence="7">
    <location>
        <begin position="39"/>
        <end position="66"/>
    </location>
</feature>
<reference evidence="8 9" key="1">
    <citation type="journal article" date="2015" name="Antonie Van Leeuwenhoek">
        <title>Oricola cellulosilytica gen. nov., sp. nov., a cellulose-degrading bacterium of the family Phyllobacteriaceae isolated from surface seashore water, and emended descriptions of Mesorhizobium loti and Phyllobacterium myrsinacearum.</title>
        <authorList>
            <person name="Hameed A."/>
            <person name="Shahina M."/>
            <person name="Lai W.A."/>
            <person name="Lin S.Y."/>
            <person name="Young L.S."/>
            <person name="Liu Y.C."/>
            <person name="Hsu Y.H."/>
            <person name="Young C.C."/>
        </authorList>
    </citation>
    <scope>NUCLEOTIDE SEQUENCE [LARGE SCALE GENOMIC DNA]</scope>
    <source>
        <strain evidence="8 9">KCTC 52183</strain>
    </source>
</reference>
<dbReference type="PANTHER" id="PTHR33452:SF1">
    <property type="entry name" value="INNER MEMBRANE PROTEIN YPHA-RELATED"/>
    <property type="match status" value="1"/>
</dbReference>
<dbReference type="PANTHER" id="PTHR33452">
    <property type="entry name" value="OXIDOREDUCTASE CATD-RELATED"/>
    <property type="match status" value="1"/>
</dbReference>
<evidence type="ECO:0000256" key="2">
    <source>
        <dbReference type="ARBA" id="ARBA00006679"/>
    </source>
</evidence>
<dbReference type="Pfam" id="PF07681">
    <property type="entry name" value="DoxX"/>
    <property type="match status" value="1"/>
</dbReference>
<feature type="transmembrane region" description="Helical" evidence="7">
    <location>
        <begin position="72"/>
        <end position="90"/>
    </location>
</feature>
<dbReference type="Proteomes" id="UP000291301">
    <property type="component" value="Unassembled WGS sequence"/>
</dbReference>
<accession>A0A4R0PFL0</accession>
<name>A0A4R0PFL0_9HYPH</name>
<keyword evidence="4 7" id="KW-0812">Transmembrane</keyword>
<dbReference type="InterPro" id="IPR032808">
    <property type="entry name" value="DoxX"/>
</dbReference>
<comment type="caution">
    <text evidence="8">The sequence shown here is derived from an EMBL/GenBank/DDBJ whole genome shotgun (WGS) entry which is preliminary data.</text>
</comment>
<evidence type="ECO:0000313" key="8">
    <source>
        <dbReference type="EMBL" id="TCD16627.1"/>
    </source>
</evidence>
<gene>
    <name evidence="8" type="ORF">E0D97_04225</name>
</gene>
<dbReference type="OrthoDB" id="9810206at2"/>
<evidence type="ECO:0000256" key="1">
    <source>
        <dbReference type="ARBA" id="ARBA00004651"/>
    </source>
</evidence>
<organism evidence="8 9">
    <name type="scientific">Oricola cellulosilytica</name>
    <dbReference type="NCBI Taxonomy" id="1429082"/>
    <lineage>
        <taxon>Bacteria</taxon>
        <taxon>Pseudomonadati</taxon>
        <taxon>Pseudomonadota</taxon>
        <taxon>Alphaproteobacteria</taxon>
        <taxon>Hyphomicrobiales</taxon>
        <taxon>Ahrensiaceae</taxon>
        <taxon>Oricola</taxon>
    </lineage>
</organism>
<feature type="transmembrane region" description="Helical" evidence="7">
    <location>
        <begin position="102"/>
        <end position="122"/>
    </location>
</feature>
<evidence type="ECO:0000256" key="3">
    <source>
        <dbReference type="ARBA" id="ARBA00022475"/>
    </source>
</evidence>
<sequence>MSTSLTLLFARILLSVIFITAGVQKLFGIEGTAGYIASVGLPAATLLAWAAAIFEVVAGIAILIGFRTRETAWLIAGFTLFTGFIFHFQPEDQMQMISFMKNLAIAGGFLALSVASPGPWSLDARRSSHVPA</sequence>
<keyword evidence="9" id="KW-1185">Reference proteome</keyword>
<protein>
    <submittedName>
        <fullName evidence="8">DoxX family protein</fullName>
    </submittedName>
</protein>
<proteinExistence type="inferred from homology"/>
<evidence type="ECO:0000313" key="9">
    <source>
        <dbReference type="Proteomes" id="UP000291301"/>
    </source>
</evidence>
<evidence type="ECO:0000256" key="7">
    <source>
        <dbReference type="SAM" id="Phobius"/>
    </source>
</evidence>
<keyword evidence="3" id="KW-1003">Cell membrane</keyword>
<dbReference type="EMBL" id="SJST01000001">
    <property type="protein sequence ID" value="TCD16627.1"/>
    <property type="molecule type" value="Genomic_DNA"/>
</dbReference>
<comment type="similarity">
    <text evidence="2">Belongs to the DoxX family.</text>
</comment>
<keyword evidence="6 7" id="KW-0472">Membrane</keyword>
<dbReference type="InterPro" id="IPR051907">
    <property type="entry name" value="DoxX-like_oxidoreductase"/>
</dbReference>
<dbReference type="GO" id="GO:0005886">
    <property type="term" value="C:plasma membrane"/>
    <property type="evidence" value="ECO:0007669"/>
    <property type="project" value="UniProtKB-SubCell"/>
</dbReference>
<keyword evidence="5 7" id="KW-1133">Transmembrane helix</keyword>
<evidence type="ECO:0000256" key="4">
    <source>
        <dbReference type="ARBA" id="ARBA00022692"/>
    </source>
</evidence>
<dbReference type="AlphaFoldDB" id="A0A4R0PFL0"/>